<feature type="transmembrane region" description="Helical" evidence="2">
    <location>
        <begin position="125"/>
        <end position="146"/>
    </location>
</feature>
<comment type="caution">
    <text evidence="3">The sequence shown here is derived from an EMBL/GenBank/DDBJ whole genome shotgun (WGS) entry which is preliminary data.</text>
</comment>
<feature type="compositionally biased region" description="Basic and acidic residues" evidence="1">
    <location>
        <begin position="523"/>
        <end position="536"/>
    </location>
</feature>
<feature type="compositionally biased region" description="Polar residues" evidence="1">
    <location>
        <begin position="333"/>
        <end position="343"/>
    </location>
</feature>
<feature type="compositionally biased region" description="Polar residues" evidence="1">
    <location>
        <begin position="582"/>
        <end position="591"/>
    </location>
</feature>
<feature type="transmembrane region" description="Helical" evidence="2">
    <location>
        <begin position="26"/>
        <end position="47"/>
    </location>
</feature>
<evidence type="ECO:0000313" key="3">
    <source>
        <dbReference type="EMBL" id="KAF5359247.1"/>
    </source>
</evidence>
<feature type="transmembrane region" description="Helical" evidence="2">
    <location>
        <begin position="244"/>
        <end position="265"/>
    </location>
</feature>
<keyword evidence="2" id="KW-0472">Membrane</keyword>
<reference evidence="3 4" key="1">
    <citation type="journal article" date="2020" name="ISME J.">
        <title>Uncovering the hidden diversity of litter-decomposition mechanisms in mushroom-forming fungi.</title>
        <authorList>
            <person name="Floudas D."/>
            <person name="Bentzer J."/>
            <person name="Ahren D."/>
            <person name="Johansson T."/>
            <person name="Persson P."/>
            <person name="Tunlid A."/>
        </authorList>
    </citation>
    <scope>NUCLEOTIDE SEQUENCE [LARGE SCALE GENOMIC DNA]</scope>
    <source>
        <strain evidence="3 4">CBS 146.42</strain>
    </source>
</reference>
<accession>A0A8H5G6E5</accession>
<dbReference type="OrthoDB" id="3004181at2759"/>
<keyword evidence="2" id="KW-1133">Transmembrane helix</keyword>
<evidence type="ECO:0000256" key="2">
    <source>
        <dbReference type="SAM" id="Phobius"/>
    </source>
</evidence>
<evidence type="ECO:0000256" key="1">
    <source>
        <dbReference type="SAM" id="MobiDB-lite"/>
    </source>
</evidence>
<dbReference type="AlphaFoldDB" id="A0A8H5G6E5"/>
<keyword evidence="2" id="KW-0812">Transmembrane</keyword>
<protein>
    <submittedName>
        <fullName evidence="3">Uncharacterized protein</fullName>
    </submittedName>
</protein>
<feature type="region of interest" description="Disordered" evidence="1">
    <location>
        <begin position="572"/>
        <end position="591"/>
    </location>
</feature>
<sequence length="591" mass="65918">MATIADSPTLDPALRHWIHGFMLQTIIYGINVVIFLMSTWVLSIHIIKGLYPEPFHKHHLLQNSCLLLYSVVMFALSSILMARQGEIAGYTWSMFLDLKIQDDAAAMANTMQNIMKTAFGDPASFQRACSVTLVLVNWGAVGMLLWRCVLHWKVRSIFPFEIMIIPFLAFAASIATGLLHIIHDMGLGGLSTSAQNKDWKLIYWSISTGLYYLLAIMITVRVLYHRSIIQKEFDAKDVNKFAGYLSIAYDSGIVVLPFATAYLIALARLPHLIYVFQMTVAQNQVMLSLLIVQRLGAGRSWTGKTIDCILNTRRKAIEPVTKHVEEVTTMGFNPNTEISSTQNDVDSERSRKRRDRDLASGFQEAVALSPLQLPATMRSLEWTIIWGSIAVALMWTLTGMITLRLVLHRQEMKKIVGEKYCLNYTSIATMLIESSGILSTFSVFYLVSFAVEAPIMVLLPFLLTHLQVISPLLIIYRVASGRAWTRHAIPSLESLPAFASPDSGAISGSTLRPAASTTALDFHEEADTQDRPKPRETQPGPLTEKLNKLVVIQHEPFDPGEVFSACRHDSEVGEDSCECPTELSSNAQIGH</sequence>
<feature type="transmembrane region" description="Helical" evidence="2">
    <location>
        <begin position="59"/>
        <end position="82"/>
    </location>
</feature>
<proteinExistence type="predicted"/>
<dbReference type="EMBL" id="JAACJO010000004">
    <property type="protein sequence ID" value="KAF5359247.1"/>
    <property type="molecule type" value="Genomic_DNA"/>
</dbReference>
<dbReference type="Proteomes" id="UP000559027">
    <property type="component" value="Unassembled WGS sequence"/>
</dbReference>
<feature type="transmembrane region" description="Helical" evidence="2">
    <location>
        <begin position="427"/>
        <end position="447"/>
    </location>
</feature>
<evidence type="ECO:0000313" key="4">
    <source>
        <dbReference type="Proteomes" id="UP000559027"/>
    </source>
</evidence>
<name>A0A8H5G6E5_9AGAR</name>
<feature type="region of interest" description="Disordered" evidence="1">
    <location>
        <begin position="333"/>
        <end position="352"/>
    </location>
</feature>
<feature type="transmembrane region" description="Helical" evidence="2">
    <location>
        <begin position="453"/>
        <end position="476"/>
    </location>
</feature>
<organism evidence="3 4">
    <name type="scientific">Leucocoprinus leucothites</name>
    <dbReference type="NCBI Taxonomy" id="201217"/>
    <lineage>
        <taxon>Eukaryota</taxon>
        <taxon>Fungi</taxon>
        <taxon>Dikarya</taxon>
        <taxon>Basidiomycota</taxon>
        <taxon>Agaricomycotina</taxon>
        <taxon>Agaricomycetes</taxon>
        <taxon>Agaricomycetidae</taxon>
        <taxon>Agaricales</taxon>
        <taxon>Agaricineae</taxon>
        <taxon>Agaricaceae</taxon>
        <taxon>Leucocoprinus</taxon>
    </lineage>
</organism>
<feature type="transmembrane region" description="Helical" evidence="2">
    <location>
        <begin position="383"/>
        <end position="407"/>
    </location>
</feature>
<feature type="transmembrane region" description="Helical" evidence="2">
    <location>
        <begin position="158"/>
        <end position="182"/>
    </location>
</feature>
<keyword evidence="4" id="KW-1185">Reference proteome</keyword>
<gene>
    <name evidence="3" type="ORF">D9756_003098</name>
</gene>
<feature type="transmembrane region" description="Helical" evidence="2">
    <location>
        <begin position="202"/>
        <end position="224"/>
    </location>
</feature>
<feature type="region of interest" description="Disordered" evidence="1">
    <location>
        <begin position="523"/>
        <end position="543"/>
    </location>
</feature>